<sequence length="171" mass="20082">MRKYLFFLFGLLVMFTPLESHAQSYELGFACFYDGYWGSWYNTSNYNIWGNYGGFIVYDSYEHPSNYRFKFQINSYTQPSKDEIKAHWRNKQPFVYYGTAEYYVSDIDTTIKQILKNYGMPFLTSSSINAVKRTVSAEIRILPYKKHPVCYNIFFDDVGFAISLGTASFPE</sequence>
<keyword evidence="1" id="KW-0732">Signal</keyword>
<feature type="signal peptide" evidence="1">
    <location>
        <begin position="1"/>
        <end position="22"/>
    </location>
</feature>
<organism evidence="2 3">
    <name type="scientific">Segatella copri</name>
    <dbReference type="NCBI Taxonomy" id="165179"/>
    <lineage>
        <taxon>Bacteria</taxon>
        <taxon>Pseudomonadati</taxon>
        <taxon>Bacteroidota</taxon>
        <taxon>Bacteroidia</taxon>
        <taxon>Bacteroidales</taxon>
        <taxon>Prevotellaceae</taxon>
        <taxon>Segatella</taxon>
    </lineage>
</organism>
<accession>A0AA90ZWW4</accession>
<reference evidence="3" key="1">
    <citation type="submission" date="2019-09" db="EMBL/GenBank/DDBJ databases">
        <title>Distinct polysaccharide growth profiles of human intestinal Prevotella copri isolates.</title>
        <authorList>
            <person name="Fehlner-Peach H."/>
            <person name="Magnabosco C."/>
            <person name="Raghavan V."/>
            <person name="Scher J.U."/>
            <person name="Tett A."/>
            <person name="Cox L.M."/>
            <person name="Gottsegen C."/>
            <person name="Watters A."/>
            <person name="Wiltshire- Gordon J.D."/>
            <person name="Segata N."/>
            <person name="Bonneau R."/>
            <person name="Littman D.R."/>
        </authorList>
    </citation>
    <scope>NUCLEOTIDE SEQUENCE [LARGE SCALE GENOMIC DNA]</scope>
    <source>
        <strain evidence="3">iAA108</strain>
    </source>
</reference>
<dbReference type="EMBL" id="VZCC01000032">
    <property type="protein sequence ID" value="MQN83536.1"/>
    <property type="molecule type" value="Genomic_DNA"/>
</dbReference>
<dbReference type="Proteomes" id="UP000421408">
    <property type="component" value="Unassembled WGS sequence"/>
</dbReference>
<evidence type="ECO:0000313" key="3">
    <source>
        <dbReference type="Proteomes" id="UP000421408"/>
    </source>
</evidence>
<feature type="chain" id="PRO_5041664226" evidence="1">
    <location>
        <begin position="23"/>
        <end position="171"/>
    </location>
</feature>
<evidence type="ECO:0000256" key="1">
    <source>
        <dbReference type="SAM" id="SignalP"/>
    </source>
</evidence>
<gene>
    <name evidence="2" type="ORF">F7D74_05980</name>
</gene>
<dbReference type="AlphaFoldDB" id="A0AA90ZWW4"/>
<comment type="caution">
    <text evidence="2">The sequence shown here is derived from an EMBL/GenBank/DDBJ whole genome shotgun (WGS) entry which is preliminary data.</text>
</comment>
<name>A0AA90ZWW4_9BACT</name>
<evidence type="ECO:0000313" key="2">
    <source>
        <dbReference type="EMBL" id="MQN83536.1"/>
    </source>
</evidence>
<protein>
    <submittedName>
        <fullName evidence="2">Uncharacterized protein</fullName>
    </submittedName>
</protein>
<proteinExistence type="predicted"/>
<dbReference type="RefSeq" id="WP_153118659.1">
    <property type="nucleotide sequence ID" value="NZ_DAWDQD010000040.1"/>
</dbReference>